<dbReference type="SUPFAM" id="SSF47336">
    <property type="entry name" value="ACP-like"/>
    <property type="match status" value="1"/>
</dbReference>
<proteinExistence type="predicted"/>
<feature type="domain" description="Carrier" evidence="1">
    <location>
        <begin position="1"/>
        <end position="81"/>
    </location>
</feature>
<reference evidence="2 4" key="1">
    <citation type="submission" date="2017-06" db="EMBL/GenBank/DDBJ databases">
        <title>Genome Sequencing of the methanotroph Methylovulum psychrotolerants str. HV10-M2 isolated from a high-altitude environment.</title>
        <authorList>
            <person name="Mateos-Rivera A."/>
        </authorList>
    </citation>
    <scope>NUCLEOTIDE SEQUENCE [LARGE SCALE GENOMIC DNA]</scope>
    <source>
        <strain evidence="2 4">HV10_M2</strain>
    </source>
</reference>
<dbReference type="RefSeq" id="WP_088618243.1">
    <property type="nucleotide sequence ID" value="NZ_CP022129.1"/>
</dbReference>
<evidence type="ECO:0000313" key="5">
    <source>
        <dbReference type="Proteomes" id="UP000237423"/>
    </source>
</evidence>
<name>A0A1Z4BVP2_9GAMM</name>
<dbReference type="KEGG" id="mpsy:CEK71_04365"/>
<keyword evidence="4" id="KW-1185">Reference proteome</keyword>
<dbReference type="InterPro" id="IPR036736">
    <property type="entry name" value="ACP-like_sf"/>
</dbReference>
<protein>
    <submittedName>
        <fullName evidence="2">Acyl carrier protein</fullName>
    </submittedName>
</protein>
<dbReference type="PROSITE" id="PS50075">
    <property type="entry name" value="CARRIER"/>
    <property type="match status" value="1"/>
</dbReference>
<dbReference type="OrthoDB" id="8527261at2"/>
<dbReference type="EMBL" id="PGFZ01000003">
    <property type="protein sequence ID" value="POZ52238.1"/>
    <property type="molecule type" value="Genomic_DNA"/>
</dbReference>
<dbReference type="Gene3D" id="1.10.1200.10">
    <property type="entry name" value="ACP-like"/>
    <property type="match status" value="1"/>
</dbReference>
<evidence type="ECO:0000313" key="2">
    <source>
        <dbReference type="EMBL" id="ASF45361.1"/>
    </source>
</evidence>
<gene>
    <name evidence="3" type="ORF">AADEFJLK_01713</name>
    <name evidence="2" type="ORF">CEK71_04365</name>
</gene>
<reference evidence="3 5" key="2">
    <citation type="submission" date="2017-11" db="EMBL/GenBank/DDBJ databases">
        <title>Draft Genome Sequence of Methylobacter psychrotolerans Sph1T, an Obligate Methanotroph from Low-Temperature Environments.</title>
        <authorList>
            <person name="Oshkin I.Y."/>
            <person name="Miroshnikov K."/>
            <person name="Belova S.E."/>
            <person name="Korzhenkov A."/>
            <person name="Toshchakov S.V."/>
            <person name="Dedysh S.N."/>
        </authorList>
    </citation>
    <scope>NUCLEOTIDE SEQUENCE [LARGE SCALE GENOMIC DNA]</scope>
    <source>
        <strain evidence="3 5">Sph1</strain>
    </source>
</reference>
<evidence type="ECO:0000259" key="1">
    <source>
        <dbReference type="PROSITE" id="PS50075"/>
    </source>
</evidence>
<organism evidence="2 4">
    <name type="scientific">Methylovulum psychrotolerans</name>
    <dbReference type="NCBI Taxonomy" id="1704499"/>
    <lineage>
        <taxon>Bacteria</taxon>
        <taxon>Pseudomonadati</taxon>
        <taxon>Pseudomonadota</taxon>
        <taxon>Gammaproteobacteria</taxon>
        <taxon>Methylococcales</taxon>
        <taxon>Methylococcaceae</taxon>
        <taxon>Methylovulum</taxon>
    </lineage>
</organism>
<evidence type="ECO:0000313" key="4">
    <source>
        <dbReference type="Proteomes" id="UP000197019"/>
    </source>
</evidence>
<dbReference type="InterPro" id="IPR009081">
    <property type="entry name" value="PP-bd_ACP"/>
</dbReference>
<accession>A0A1Z4BVP2</accession>
<dbReference type="Proteomes" id="UP000197019">
    <property type="component" value="Chromosome"/>
</dbReference>
<dbReference type="EMBL" id="CP022129">
    <property type="protein sequence ID" value="ASF45361.1"/>
    <property type="molecule type" value="Genomic_DNA"/>
</dbReference>
<dbReference type="AlphaFoldDB" id="A0A1Z4BVP2"/>
<evidence type="ECO:0000313" key="3">
    <source>
        <dbReference type="EMBL" id="POZ52238.1"/>
    </source>
</evidence>
<sequence length="81" mass="8712">MAIEQMVKNILRQHLQLGDAVDSYQADTPLLGALPELDSMGVVNLITAIEENVGCVIDDDEINADVFTTFGSLVTFVASKS</sequence>
<dbReference type="Proteomes" id="UP000237423">
    <property type="component" value="Unassembled WGS sequence"/>
</dbReference>